<accession>A0ABD2PG42</accession>
<dbReference type="AlphaFoldDB" id="A0ABD2PG42"/>
<evidence type="ECO:0000313" key="3">
    <source>
        <dbReference type="Proteomes" id="UP001516400"/>
    </source>
</evidence>
<gene>
    <name evidence="2" type="ORF">HHI36_023132</name>
</gene>
<protein>
    <submittedName>
        <fullName evidence="2">Uncharacterized protein</fullName>
    </submittedName>
</protein>
<feature type="region of interest" description="Disordered" evidence="1">
    <location>
        <begin position="125"/>
        <end position="150"/>
    </location>
</feature>
<dbReference type="Proteomes" id="UP001516400">
    <property type="component" value="Unassembled WGS sequence"/>
</dbReference>
<organism evidence="2 3">
    <name type="scientific">Cryptolaemus montrouzieri</name>
    <dbReference type="NCBI Taxonomy" id="559131"/>
    <lineage>
        <taxon>Eukaryota</taxon>
        <taxon>Metazoa</taxon>
        <taxon>Ecdysozoa</taxon>
        <taxon>Arthropoda</taxon>
        <taxon>Hexapoda</taxon>
        <taxon>Insecta</taxon>
        <taxon>Pterygota</taxon>
        <taxon>Neoptera</taxon>
        <taxon>Endopterygota</taxon>
        <taxon>Coleoptera</taxon>
        <taxon>Polyphaga</taxon>
        <taxon>Cucujiformia</taxon>
        <taxon>Coccinelloidea</taxon>
        <taxon>Coccinellidae</taxon>
        <taxon>Scymninae</taxon>
        <taxon>Scymnini</taxon>
        <taxon>Cryptolaemus</taxon>
    </lineage>
</organism>
<evidence type="ECO:0000313" key="2">
    <source>
        <dbReference type="EMBL" id="KAL3289734.1"/>
    </source>
</evidence>
<name>A0ABD2PG42_9CUCU</name>
<evidence type="ECO:0000256" key="1">
    <source>
        <dbReference type="SAM" id="MobiDB-lite"/>
    </source>
</evidence>
<proteinExistence type="predicted"/>
<reference evidence="2 3" key="1">
    <citation type="journal article" date="2021" name="BMC Biol.">
        <title>Horizontally acquired antibacterial genes associated with adaptive radiation of ladybird beetles.</title>
        <authorList>
            <person name="Li H.S."/>
            <person name="Tang X.F."/>
            <person name="Huang Y.H."/>
            <person name="Xu Z.Y."/>
            <person name="Chen M.L."/>
            <person name="Du X.Y."/>
            <person name="Qiu B.Y."/>
            <person name="Chen P.T."/>
            <person name="Zhang W."/>
            <person name="Slipinski A."/>
            <person name="Escalona H.E."/>
            <person name="Waterhouse R.M."/>
            <person name="Zwick A."/>
            <person name="Pang H."/>
        </authorList>
    </citation>
    <scope>NUCLEOTIDE SEQUENCE [LARGE SCALE GENOMIC DNA]</scope>
    <source>
        <strain evidence="2">SYSU2018</strain>
    </source>
</reference>
<comment type="caution">
    <text evidence="2">The sequence shown here is derived from an EMBL/GenBank/DDBJ whole genome shotgun (WGS) entry which is preliminary data.</text>
</comment>
<keyword evidence="3" id="KW-1185">Reference proteome</keyword>
<sequence length="343" mass="39632">MNRDGSNAWITPRQNIIRSLWLMRREKMRNFKKLPPIHDEGKMNECFENGDLQLDELAEYPEMDELSIGEPEGVPGPSKRKNFSPVNYHFLSESDDTDSMHSLEFKPGKVTFSNKHEAFYVSSEGIESSSDDESFEQARPEPPVKPKRFSKSKVVPAENLGFGLLQNKTEGTVNELIKKFTAPAEQSLCPTIPKKREKVAKLKRVKGHVNKLVEYFASYGGYSPDEEDTDSSDIDIFFEEIIEPPDDFQTSKASPNDNQQIPDSFELQPEVSMNQEDENSLMNEHFRDIMLKFMRNLLMLPAEEMNEFLEQIDDMSDKLNEEEKKRFKSFVIYKKRGRCCSIQ</sequence>
<dbReference type="EMBL" id="JABFTP020000186">
    <property type="protein sequence ID" value="KAL3289734.1"/>
    <property type="molecule type" value="Genomic_DNA"/>
</dbReference>